<dbReference type="AlphaFoldDB" id="A0E0B2"/>
<proteinExistence type="predicted"/>
<dbReference type="RefSeq" id="XP_001456126.1">
    <property type="nucleotide sequence ID" value="XM_001456089.1"/>
</dbReference>
<keyword evidence="2" id="KW-1185">Reference proteome</keyword>
<dbReference type="GeneID" id="5041911"/>
<name>A0E0B2_PARTE</name>
<dbReference type="EMBL" id="CT868651">
    <property type="protein sequence ID" value="CAK88729.1"/>
    <property type="molecule type" value="Genomic_DNA"/>
</dbReference>
<reference evidence="1 2" key="1">
    <citation type="journal article" date="2006" name="Nature">
        <title>Global trends of whole-genome duplications revealed by the ciliate Paramecium tetraurelia.</title>
        <authorList>
            <consortium name="Genoscope"/>
            <person name="Aury J.-M."/>
            <person name="Jaillon O."/>
            <person name="Duret L."/>
            <person name="Noel B."/>
            <person name="Jubin C."/>
            <person name="Porcel B.M."/>
            <person name="Segurens B."/>
            <person name="Daubin V."/>
            <person name="Anthouard V."/>
            <person name="Aiach N."/>
            <person name="Arnaiz O."/>
            <person name="Billaut A."/>
            <person name="Beisson J."/>
            <person name="Blanc I."/>
            <person name="Bouhouche K."/>
            <person name="Camara F."/>
            <person name="Duharcourt S."/>
            <person name="Guigo R."/>
            <person name="Gogendeau D."/>
            <person name="Katinka M."/>
            <person name="Keller A.-M."/>
            <person name="Kissmehl R."/>
            <person name="Klotz C."/>
            <person name="Koll F."/>
            <person name="Le Moue A."/>
            <person name="Lepere C."/>
            <person name="Malinsky S."/>
            <person name="Nowacki M."/>
            <person name="Nowak J.K."/>
            <person name="Plattner H."/>
            <person name="Poulain J."/>
            <person name="Ruiz F."/>
            <person name="Serrano V."/>
            <person name="Zagulski M."/>
            <person name="Dessen P."/>
            <person name="Betermier M."/>
            <person name="Weissenbach J."/>
            <person name="Scarpelli C."/>
            <person name="Schachter V."/>
            <person name="Sperling L."/>
            <person name="Meyer E."/>
            <person name="Cohen J."/>
            <person name="Wincker P."/>
        </authorList>
    </citation>
    <scope>NUCLEOTIDE SEQUENCE [LARGE SCALE GENOMIC DNA]</scope>
    <source>
        <strain evidence="1 2">Stock d4-2</strain>
    </source>
</reference>
<sequence length="184" mass="22348">MLHYSICPLLKVKDPIQLENQFYLLVYYYLSHPLFHLFRILTNLRIYFQITQESLIQFWLIISYLQRSRDYSGSRTTQKQTHFIFSPQFKRQFLSFIEHNIGSKNTILIYFIREYLLLYFKPYLVNKFGYINIIDYFQVCNSFHIGAIGYTLYLQLQMLCTYPILSTRKVLSIIIIRNLFLIFK</sequence>
<dbReference type="Proteomes" id="UP000000600">
    <property type="component" value="Unassembled WGS sequence"/>
</dbReference>
<dbReference type="InParanoid" id="A0E0B2"/>
<organism evidence="1 2">
    <name type="scientific">Paramecium tetraurelia</name>
    <dbReference type="NCBI Taxonomy" id="5888"/>
    <lineage>
        <taxon>Eukaryota</taxon>
        <taxon>Sar</taxon>
        <taxon>Alveolata</taxon>
        <taxon>Ciliophora</taxon>
        <taxon>Intramacronucleata</taxon>
        <taxon>Oligohymenophorea</taxon>
        <taxon>Peniculida</taxon>
        <taxon>Parameciidae</taxon>
        <taxon>Paramecium</taxon>
    </lineage>
</organism>
<gene>
    <name evidence="1" type="ORF">GSPATT00021897001</name>
</gene>
<evidence type="ECO:0008006" key="3">
    <source>
        <dbReference type="Google" id="ProtNLM"/>
    </source>
</evidence>
<dbReference type="HOGENOM" id="CLU_1470932_0_0_1"/>
<evidence type="ECO:0000313" key="1">
    <source>
        <dbReference type="EMBL" id="CAK88729.1"/>
    </source>
</evidence>
<protein>
    <recommendedName>
        <fullName evidence="3">Transmembrane protein</fullName>
    </recommendedName>
</protein>
<accession>A0E0B2</accession>
<dbReference type="KEGG" id="ptm:GSPATT00021897001"/>
<evidence type="ECO:0000313" key="2">
    <source>
        <dbReference type="Proteomes" id="UP000000600"/>
    </source>
</evidence>